<evidence type="ECO:0000259" key="8">
    <source>
        <dbReference type="Pfam" id="PF12704"/>
    </source>
</evidence>
<keyword evidence="5 6" id="KW-0472">Membrane</keyword>
<gene>
    <name evidence="11" type="ORF">DW191_00650</name>
    <name evidence="10" type="ORF">DW986_12070</name>
    <name evidence="9" type="ORF">GMD66_12675</name>
</gene>
<evidence type="ECO:0000256" key="5">
    <source>
        <dbReference type="ARBA" id="ARBA00023136"/>
    </source>
</evidence>
<keyword evidence="2" id="KW-1003">Cell membrane</keyword>
<dbReference type="Pfam" id="PF02687">
    <property type="entry name" value="FtsX"/>
    <property type="match status" value="1"/>
</dbReference>
<dbReference type="EMBL" id="WNCR01000005">
    <property type="protein sequence ID" value="MTU30047.1"/>
    <property type="molecule type" value="Genomic_DNA"/>
</dbReference>
<dbReference type="Proteomes" id="UP000283732">
    <property type="component" value="Unassembled WGS sequence"/>
</dbReference>
<dbReference type="EMBL" id="QSEF01000016">
    <property type="protein sequence ID" value="RGZ46736.1"/>
    <property type="molecule type" value="Genomic_DNA"/>
</dbReference>
<dbReference type="InterPro" id="IPR025857">
    <property type="entry name" value="MacB_PCD"/>
</dbReference>
<dbReference type="InterPro" id="IPR003838">
    <property type="entry name" value="ABC3_permease_C"/>
</dbReference>
<evidence type="ECO:0000313" key="11">
    <source>
        <dbReference type="EMBL" id="RHH79688.1"/>
    </source>
</evidence>
<dbReference type="PANTHER" id="PTHR30572">
    <property type="entry name" value="MEMBRANE COMPONENT OF TRANSPORTER-RELATED"/>
    <property type="match status" value="1"/>
</dbReference>
<organism evidence="10 13">
    <name type="scientific">Parabacteroides merdae</name>
    <dbReference type="NCBI Taxonomy" id="46503"/>
    <lineage>
        <taxon>Bacteria</taxon>
        <taxon>Pseudomonadati</taxon>
        <taxon>Bacteroidota</taxon>
        <taxon>Bacteroidia</taxon>
        <taxon>Bacteroidales</taxon>
        <taxon>Tannerellaceae</taxon>
        <taxon>Parabacteroides</taxon>
    </lineage>
</organism>
<comment type="subcellular location">
    <subcellularLocation>
        <location evidence="1">Cell membrane</location>
        <topology evidence="1">Multi-pass membrane protein</topology>
    </subcellularLocation>
</comment>
<dbReference type="Pfam" id="PF12704">
    <property type="entry name" value="MacB_PCD"/>
    <property type="match status" value="1"/>
</dbReference>
<dbReference type="Proteomes" id="UP000285173">
    <property type="component" value="Unassembled WGS sequence"/>
</dbReference>
<keyword evidence="3 6" id="KW-0812">Transmembrane</keyword>
<feature type="transmembrane region" description="Helical" evidence="6">
    <location>
        <begin position="408"/>
        <end position="433"/>
    </location>
</feature>
<protein>
    <submittedName>
        <fullName evidence="10">ABC transporter permease</fullName>
    </submittedName>
    <submittedName>
        <fullName evidence="9">FtsX-like permease family protein</fullName>
    </submittedName>
</protein>
<evidence type="ECO:0000256" key="1">
    <source>
        <dbReference type="ARBA" id="ARBA00004651"/>
    </source>
</evidence>
<sequence>MLSHYVKVSFRELLKYRTQSIVSIIGLAVGFTAFILGGYWLWWETHFDNFHPEADRLYCLTTEGLVKRANGTQSDLDQLHINDREELFKLLPEIEASCSFNHLSFTLKQDNEAINLHGMESEQSFFDLFRTDFIEGTHQGVIPDGSSVILTERTAHKLFGTTNCIGKEVVLDNNLRPSVVGIIRNYPDNTDLLFDFLLIRTPQPNHVKRMTTYVRLQKNANVANVRNKLAHYKSHAEDTWDREQVKNWKINLLTASEVHLRCHPELTDRIRNIHILALAGAMAFLSALINLLVLFIGQQQRKQQKNRTYLCIGASTTSMITKSFIELALPLIIAFLISFCLIESIYPYYESYTTWHRYGIYENVSRHLSRTSLLGNTLSLAGICMLVFLLICYYPIRNLLEHKIQKPALFKQGLIIVQIFIGSLFFITSIGLFRQLHFILSKDKGIDYERVIQVDLGYDTSFQTDLSVLKPEMANHPYVEEVTYTCGNAPVFTEQGDWYGSFYSYFCFDPNEAEPNSYSPVIVADKDFFSFFKLQLKAGSWPTDATPYSYMVNATCLQTLGYTDLLERPIYIKGQASQARVCGVIKDYLYAPMQYPILPLFFTTYENPMVKDFERPYLIYVRYAKGHKKEVLEHLHEITSHIQNDNVNRSKMFTELSDLIDRFNRPEKVIFTIFSILSLVCILISTFGIYSLVSLTTEQRRKEIAIRKVNGATFYHILQLFFREYFMLAALGNAFALPVGYLVMSRWLETYANHTTLPVWLFLLVFLITCGIVQLSIFRQVKRAAATNPAEIIKTE</sequence>
<reference evidence="9 14" key="2">
    <citation type="journal article" date="2019" name="Nat. Med.">
        <title>A library of human gut bacterial isolates paired with longitudinal multiomics data enables mechanistic microbiome research.</title>
        <authorList>
            <person name="Poyet M."/>
            <person name="Groussin M."/>
            <person name="Gibbons S.M."/>
            <person name="Avila-Pacheco J."/>
            <person name="Jiang X."/>
            <person name="Kearney S.M."/>
            <person name="Perrotta A.R."/>
            <person name="Berdy B."/>
            <person name="Zhao S."/>
            <person name="Lieberman T.D."/>
            <person name="Swanson P.K."/>
            <person name="Smith M."/>
            <person name="Roesemann S."/>
            <person name="Alexander J.E."/>
            <person name="Rich S.A."/>
            <person name="Livny J."/>
            <person name="Vlamakis H."/>
            <person name="Clish C."/>
            <person name="Bullock K."/>
            <person name="Deik A."/>
            <person name="Scott J."/>
            <person name="Pierce K.A."/>
            <person name="Xavier R.J."/>
            <person name="Alm E.J."/>
        </authorList>
    </citation>
    <scope>NUCLEOTIDE SEQUENCE [LARGE SCALE GENOMIC DNA]</scope>
    <source>
        <strain evidence="9 14">BIOML-A25</strain>
    </source>
</reference>
<feature type="transmembrane region" description="Helical" evidence="6">
    <location>
        <begin position="327"/>
        <end position="349"/>
    </location>
</feature>
<dbReference type="GO" id="GO:0022857">
    <property type="term" value="F:transmembrane transporter activity"/>
    <property type="evidence" value="ECO:0007669"/>
    <property type="project" value="TreeGrafter"/>
</dbReference>
<feature type="transmembrane region" description="Helical" evidence="6">
    <location>
        <begin position="759"/>
        <end position="778"/>
    </location>
</feature>
<feature type="domain" description="MacB-like periplasmic core" evidence="8">
    <location>
        <begin position="20"/>
        <end position="230"/>
    </location>
</feature>
<feature type="transmembrane region" description="Helical" evidence="6">
    <location>
        <begin position="21"/>
        <end position="43"/>
    </location>
</feature>
<feature type="transmembrane region" description="Helical" evidence="6">
    <location>
        <begin position="373"/>
        <end position="396"/>
    </location>
</feature>
<feature type="transmembrane region" description="Helical" evidence="6">
    <location>
        <begin position="725"/>
        <end position="744"/>
    </location>
</feature>
<feature type="transmembrane region" description="Helical" evidence="6">
    <location>
        <begin position="273"/>
        <end position="297"/>
    </location>
</feature>
<name>A0A3R5ZMA5_9BACT</name>
<dbReference type="EMBL" id="QRKC01000001">
    <property type="protein sequence ID" value="RHH79688.1"/>
    <property type="molecule type" value="Genomic_DNA"/>
</dbReference>
<proteinExistence type="predicted"/>
<evidence type="ECO:0000259" key="7">
    <source>
        <dbReference type="Pfam" id="PF02687"/>
    </source>
</evidence>
<feature type="domain" description="ABC3 transporter permease C-terminal" evidence="7">
    <location>
        <begin position="676"/>
        <end position="789"/>
    </location>
</feature>
<evidence type="ECO:0000313" key="14">
    <source>
        <dbReference type="Proteomes" id="UP000437446"/>
    </source>
</evidence>
<dbReference type="AlphaFoldDB" id="A0A3R5ZMA5"/>
<evidence type="ECO:0000313" key="10">
    <source>
        <dbReference type="EMBL" id="RGZ46736.1"/>
    </source>
</evidence>
<feature type="transmembrane region" description="Helical" evidence="6">
    <location>
        <begin position="669"/>
        <end position="693"/>
    </location>
</feature>
<dbReference type="Proteomes" id="UP000437446">
    <property type="component" value="Unassembled WGS sequence"/>
</dbReference>
<dbReference type="GO" id="GO:0005886">
    <property type="term" value="C:plasma membrane"/>
    <property type="evidence" value="ECO:0007669"/>
    <property type="project" value="UniProtKB-SubCell"/>
</dbReference>
<keyword evidence="4 6" id="KW-1133">Transmembrane helix</keyword>
<dbReference type="PANTHER" id="PTHR30572:SF18">
    <property type="entry name" value="ABC-TYPE MACROLIDE FAMILY EXPORT SYSTEM PERMEASE COMPONENT 2"/>
    <property type="match status" value="1"/>
</dbReference>
<accession>A0A3R5ZMA5</accession>
<evidence type="ECO:0000313" key="12">
    <source>
        <dbReference type="Proteomes" id="UP000283732"/>
    </source>
</evidence>
<evidence type="ECO:0000313" key="13">
    <source>
        <dbReference type="Proteomes" id="UP000285173"/>
    </source>
</evidence>
<dbReference type="RefSeq" id="WP_122203294.1">
    <property type="nucleotide sequence ID" value="NZ_QRKC01000001.1"/>
</dbReference>
<reference evidence="12 13" key="1">
    <citation type="submission" date="2018-08" db="EMBL/GenBank/DDBJ databases">
        <title>A genome reference for cultivated species of the human gut microbiota.</title>
        <authorList>
            <person name="Zou Y."/>
            <person name="Xue W."/>
            <person name="Luo G."/>
        </authorList>
    </citation>
    <scope>NUCLEOTIDE SEQUENCE [LARGE SCALE GENOMIC DNA]</scope>
    <source>
        <strain evidence="11 12">AM16-50</strain>
        <strain evidence="10 13">AM50-15</strain>
    </source>
</reference>
<evidence type="ECO:0000256" key="6">
    <source>
        <dbReference type="SAM" id="Phobius"/>
    </source>
</evidence>
<dbReference type="InterPro" id="IPR050250">
    <property type="entry name" value="Macrolide_Exporter_MacB"/>
</dbReference>
<evidence type="ECO:0000313" key="9">
    <source>
        <dbReference type="EMBL" id="MTU30047.1"/>
    </source>
</evidence>
<evidence type="ECO:0000256" key="2">
    <source>
        <dbReference type="ARBA" id="ARBA00022475"/>
    </source>
</evidence>
<evidence type="ECO:0000256" key="3">
    <source>
        <dbReference type="ARBA" id="ARBA00022692"/>
    </source>
</evidence>
<evidence type="ECO:0000256" key="4">
    <source>
        <dbReference type="ARBA" id="ARBA00022989"/>
    </source>
</evidence>
<comment type="caution">
    <text evidence="10">The sequence shown here is derived from an EMBL/GenBank/DDBJ whole genome shotgun (WGS) entry which is preliminary data.</text>
</comment>